<evidence type="ECO:0000313" key="4">
    <source>
        <dbReference type="Proteomes" id="UP000494165"/>
    </source>
</evidence>
<keyword evidence="4" id="KW-1185">Reference proteome</keyword>
<gene>
    <name evidence="3" type="ORF">CLODIP_2_CD01726</name>
</gene>
<feature type="compositionally biased region" description="Polar residues" evidence="1">
    <location>
        <begin position="63"/>
        <end position="85"/>
    </location>
</feature>
<evidence type="ECO:0000256" key="1">
    <source>
        <dbReference type="SAM" id="MobiDB-lite"/>
    </source>
</evidence>
<evidence type="ECO:0008006" key="5">
    <source>
        <dbReference type="Google" id="ProtNLM"/>
    </source>
</evidence>
<comment type="caution">
    <text evidence="3">The sequence shown here is derived from an EMBL/GenBank/DDBJ whole genome shotgun (WGS) entry which is preliminary data.</text>
</comment>
<feature type="region of interest" description="Disordered" evidence="1">
    <location>
        <begin position="112"/>
        <end position="132"/>
    </location>
</feature>
<dbReference type="Proteomes" id="UP000494165">
    <property type="component" value="Unassembled WGS sequence"/>
</dbReference>
<dbReference type="Pfam" id="PF15052">
    <property type="entry name" value="TMEM169"/>
    <property type="match status" value="1"/>
</dbReference>
<keyword evidence="2" id="KW-0472">Membrane</keyword>
<feature type="transmembrane region" description="Helical" evidence="2">
    <location>
        <begin position="183"/>
        <end position="208"/>
    </location>
</feature>
<dbReference type="EMBL" id="CADEPI010000007">
    <property type="protein sequence ID" value="CAB3361799.1"/>
    <property type="molecule type" value="Genomic_DNA"/>
</dbReference>
<keyword evidence="2" id="KW-1133">Transmembrane helix</keyword>
<dbReference type="OrthoDB" id="10066407at2759"/>
<sequence length="220" mass="23898">MAEKKPANFLPPKKRTSGKKGTAGNAHGDFIMSVQGEGRSPITSPSDEELDKLDTIGEAEPMVSSSATPDSQLIESISTDQSRSPSLDIMGSNRRKKKVNICTENSDDPLVAKAATSTSSLDRSESELTRRSPSENFLTLTGTIKRGRKAGQNVDVKLNMSREELEIIEASITEKNLKETPCFGIPIFVLSIICIPFVTIAAAVYNFYMGTLTWHNSGDI</sequence>
<dbReference type="InterPro" id="IPR029386">
    <property type="entry name" value="TMEM169"/>
</dbReference>
<dbReference type="PANTHER" id="PTHR31777:SF0">
    <property type="entry name" value="TRANSMEMBRANE PROTEIN 169"/>
    <property type="match status" value="1"/>
</dbReference>
<reference evidence="3 4" key="1">
    <citation type="submission" date="2020-04" db="EMBL/GenBank/DDBJ databases">
        <authorList>
            <person name="Alioto T."/>
            <person name="Alioto T."/>
            <person name="Gomez Garrido J."/>
        </authorList>
    </citation>
    <scope>NUCLEOTIDE SEQUENCE [LARGE SCALE GENOMIC DNA]</scope>
</reference>
<proteinExistence type="predicted"/>
<accession>A0A8S1C836</accession>
<feature type="region of interest" description="Disordered" evidence="1">
    <location>
        <begin position="1"/>
        <end position="95"/>
    </location>
</feature>
<protein>
    <recommendedName>
        <fullName evidence="5">Transmembrane protein 169</fullName>
    </recommendedName>
</protein>
<evidence type="ECO:0000313" key="3">
    <source>
        <dbReference type="EMBL" id="CAB3361799.1"/>
    </source>
</evidence>
<keyword evidence="2" id="KW-0812">Transmembrane</keyword>
<dbReference type="PANTHER" id="PTHR31777">
    <property type="entry name" value="TRANSMEMBRANE PROTEIN 169"/>
    <property type="match status" value="1"/>
</dbReference>
<feature type="compositionally biased region" description="Basic and acidic residues" evidence="1">
    <location>
        <begin position="122"/>
        <end position="132"/>
    </location>
</feature>
<dbReference type="AlphaFoldDB" id="A0A8S1C836"/>
<name>A0A8S1C836_9INSE</name>
<evidence type="ECO:0000256" key="2">
    <source>
        <dbReference type="SAM" id="Phobius"/>
    </source>
</evidence>
<organism evidence="3 4">
    <name type="scientific">Cloeon dipterum</name>
    <dbReference type="NCBI Taxonomy" id="197152"/>
    <lineage>
        <taxon>Eukaryota</taxon>
        <taxon>Metazoa</taxon>
        <taxon>Ecdysozoa</taxon>
        <taxon>Arthropoda</taxon>
        <taxon>Hexapoda</taxon>
        <taxon>Insecta</taxon>
        <taxon>Pterygota</taxon>
        <taxon>Palaeoptera</taxon>
        <taxon>Ephemeroptera</taxon>
        <taxon>Pisciforma</taxon>
        <taxon>Baetidae</taxon>
        <taxon>Cloeon</taxon>
    </lineage>
</organism>